<dbReference type="RefSeq" id="WP_046859590.1">
    <property type="nucleotide sequence ID" value="NZ_CP011412.1"/>
</dbReference>
<feature type="binding site" evidence="10">
    <location>
        <begin position="136"/>
        <end position="143"/>
    </location>
    <ligand>
        <name>GTP</name>
        <dbReference type="ChEBI" id="CHEBI:37565"/>
    </ligand>
</feature>
<evidence type="ECO:0000313" key="13">
    <source>
        <dbReference type="EMBL" id="AKH20657.1"/>
    </source>
</evidence>
<dbReference type="EMBL" id="CP011412">
    <property type="protein sequence ID" value="AKH20657.1"/>
    <property type="molecule type" value="Genomic_DNA"/>
</dbReference>
<dbReference type="Proteomes" id="UP000034410">
    <property type="component" value="Chromosome"/>
</dbReference>
<dbReference type="SUPFAM" id="SSF52540">
    <property type="entry name" value="P-loop containing nucleoside triphosphate hydrolases"/>
    <property type="match status" value="1"/>
</dbReference>
<feature type="binding site" evidence="10">
    <location>
        <begin position="218"/>
        <end position="222"/>
    </location>
    <ligand>
        <name>GTP</name>
        <dbReference type="ChEBI" id="CHEBI:37565"/>
    </ligand>
</feature>
<comment type="catalytic activity">
    <reaction evidence="8 10">
        <text>GTP + H2O = GDP + phosphate + H(+)</text>
        <dbReference type="Rhea" id="RHEA:19669"/>
        <dbReference type="ChEBI" id="CHEBI:15377"/>
        <dbReference type="ChEBI" id="CHEBI:15378"/>
        <dbReference type="ChEBI" id="CHEBI:37565"/>
        <dbReference type="ChEBI" id="CHEBI:43474"/>
        <dbReference type="ChEBI" id="CHEBI:58189"/>
        <dbReference type="EC" id="3.6.5.4"/>
    </reaction>
</comment>
<dbReference type="NCBIfam" id="TIGR00064">
    <property type="entry name" value="ftsY"/>
    <property type="match status" value="1"/>
</dbReference>
<gene>
    <name evidence="10" type="primary">ftsY</name>
    <name evidence="13" type="ORF">AAY24_10135</name>
</gene>
<dbReference type="OrthoDB" id="9804720at2"/>
<evidence type="ECO:0000256" key="3">
    <source>
        <dbReference type="ARBA" id="ARBA00022741"/>
    </source>
</evidence>
<evidence type="ECO:0000313" key="14">
    <source>
        <dbReference type="Proteomes" id="UP000034410"/>
    </source>
</evidence>
<dbReference type="KEGG" id="seds:AAY24_10135"/>
<dbReference type="PANTHER" id="PTHR43134:SF1">
    <property type="entry name" value="SIGNAL RECOGNITION PARTICLE RECEPTOR SUBUNIT ALPHA"/>
    <property type="match status" value="1"/>
</dbReference>
<dbReference type="GO" id="GO:0051301">
    <property type="term" value="P:cell division"/>
    <property type="evidence" value="ECO:0007669"/>
    <property type="project" value="UniProtKB-KW"/>
</dbReference>
<comment type="subunit">
    <text evidence="10">Part of the signal recognition particle protein translocation system, which is composed of SRP and FtsY. SRP is a ribonucleoprotein composed of Ffh and a 4.5S RNA molecule.</text>
</comment>
<evidence type="ECO:0000256" key="11">
    <source>
        <dbReference type="SAM" id="MobiDB-lite"/>
    </source>
</evidence>
<dbReference type="HAMAP" id="MF_00920">
    <property type="entry name" value="FtsY"/>
    <property type="match status" value="1"/>
</dbReference>
<feature type="domain" description="SRP54-type proteins GTP-binding" evidence="12">
    <location>
        <begin position="303"/>
        <end position="316"/>
    </location>
</feature>
<keyword evidence="13" id="KW-0132">Cell division</keyword>
<protein>
    <recommendedName>
        <fullName evidence="10">Signal recognition particle receptor FtsY</fullName>
        <shortName evidence="10">SRP receptor</shortName>
        <ecNumber evidence="10">3.6.5.4</ecNumber>
    </recommendedName>
</protein>
<dbReference type="GO" id="GO:0006614">
    <property type="term" value="P:SRP-dependent cotranslational protein targeting to membrane"/>
    <property type="evidence" value="ECO:0007669"/>
    <property type="project" value="InterPro"/>
</dbReference>
<evidence type="ECO:0000256" key="1">
    <source>
        <dbReference type="ARBA" id="ARBA00022475"/>
    </source>
</evidence>
<organism evidence="13 14">
    <name type="scientific">Sedimenticola thiotaurini</name>
    <dbReference type="NCBI Taxonomy" id="1543721"/>
    <lineage>
        <taxon>Bacteria</taxon>
        <taxon>Pseudomonadati</taxon>
        <taxon>Pseudomonadota</taxon>
        <taxon>Gammaproteobacteria</taxon>
        <taxon>Chromatiales</taxon>
        <taxon>Sedimenticolaceae</taxon>
        <taxon>Sedimenticola</taxon>
    </lineage>
</organism>
<dbReference type="GO" id="GO:0005525">
    <property type="term" value="F:GTP binding"/>
    <property type="evidence" value="ECO:0007669"/>
    <property type="project" value="UniProtKB-UniRule"/>
</dbReference>
<accession>A0A0F7JY92</accession>
<dbReference type="PROSITE" id="PS00300">
    <property type="entry name" value="SRP54"/>
    <property type="match status" value="1"/>
</dbReference>
<dbReference type="Gene3D" id="3.40.50.300">
    <property type="entry name" value="P-loop containing nucleotide triphosphate hydrolases"/>
    <property type="match status" value="1"/>
</dbReference>
<keyword evidence="13" id="KW-0131">Cell cycle</keyword>
<feature type="compositionally biased region" description="Low complexity" evidence="11">
    <location>
        <begin position="12"/>
        <end position="22"/>
    </location>
</feature>
<dbReference type="Gene3D" id="1.20.120.140">
    <property type="entry name" value="Signal recognition particle SRP54, nucleotide-binding domain"/>
    <property type="match status" value="1"/>
</dbReference>
<dbReference type="InterPro" id="IPR036225">
    <property type="entry name" value="SRP/SRP_N"/>
</dbReference>
<keyword evidence="14" id="KW-1185">Reference proteome</keyword>
<keyword evidence="1 10" id="KW-1003">Cell membrane</keyword>
<evidence type="ECO:0000259" key="12">
    <source>
        <dbReference type="PROSITE" id="PS00300"/>
    </source>
</evidence>
<evidence type="ECO:0000256" key="8">
    <source>
        <dbReference type="ARBA" id="ARBA00048027"/>
    </source>
</evidence>
<evidence type="ECO:0000256" key="10">
    <source>
        <dbReference type="HAMAP-Rule" id="MF_00920"/>
    </source>
</evidence>
<dbReference type="PANTHER" id="PTHR43134">
    <property type="entry name" value="SIGNAL RECOGNITION PARTICLE RECEPTOR SUBUNIT ALPHA"/>
    <property type="match status" value="1"/>
</dbReference>
<evidence type="ECO:0000256" key="7">
    <source>
        <dbReference type="ARBA" id="ARBA00023170"/>
    </source>
</evidence>
<dbReference type="FunFam" id="3.40.50.300:FF:000053">
    <property type="entry name" value="Signal recognition particle receptor FtsY"/>
    <property type="match status" value="1"/>
</dbReference>
<proteinExistence type="inferred from homology"/>
<evidence type="ECO:0000256" key="4">
    <source>
        <dbReference type="ARBA" id="ARBA00022801"/>
    </source>
</evidence>
<dbReference type="CDD" id="cd17874">
    <property type="entry name" value="FtsY"/>
    <property type="match status" value="1"/>
</dbReference>
<dbReference type="InterPro" id="IPR003593">
    <property type="entry name" value="AAA+_ATPase"/>
</dbReference>
<dbReference type="FunFam" id="1.20.120.140:FF:000002">
    <property type="entry name" value="Signal recognition particle receptor FtsY"/>
    <property type="match status" value="1"/>
</dbReference>
<dbReference type="Pfam" id="PF02881">
    <property type="entry name" value="SRP54_N"/>
    <property type="match status" value="1"/>
</dbReference>
<evidence type="ECO:0000256" key="2">
    <source>
        <dbReference type="ARBA" id="ARBA00022490"/>
    </source>
</evidence>
<dbReference type="InterPro" id="IPR042101">
    <property type="entry name" value="SRP54_N_sf"/>
</dbReference>
<feature type="region of interest" description="Disordered" evidence="11">
    <location>
        <begin position="1"/>
        <end position="25"/>
    </location>
</feature>
<dbReference type="PATRIC" id="fig|1543721.4.peg.2103"/>
<dbReference type="GO" id="GO:0005047">
    <property type="term" value="F:signal recognition particle binding"/>
    <property type="evidence" value="ECO:0007669"/>
    <property type="project" value="TreeGrafter"/>
</dbReference>
<evidence type="ECO:0000256" key="9">
    <source>
        <dbReference type="ARBA" id="ARBA00053570"/>
    </source>
</evidence>
<dbReference type="InterPro" id="IPR004390">
    <property type="entry name" value="SR_rcpt_FtsY"/>
</dbReference>
<dbReference type="InterPro" id="IPR013822">
    <property type="entry name" value="Signal_recog_particl_SRP54_hlx"/>
</dbReference>
<keyword evidence="7 10" id="KW-0675">Receptor</keyword>
<comment type="subcellular location">
    <subcellularLocation>
        <location evidence="10">Cell membrane</location>
        <topology evidence="10">Peripheral membrane protein</topology>
        <orientation evidence="10">Cytoplasmic side</orientation>
    </subcellularLocation>
    <subcellularLocation>
        <location evidence="10">Cytoplasm</location>
    </subcellularLocation>
</comment>
<evidence type="ECO:0000256" key="5">
    <source>
        <dbReference type="ARBA" id="ARBA00023134"/>
    </source>
</evidence>
<evidence type="ECO:0000256" key="6">
    <source>
        <dbReference type="ARBA" id="ARBA00023136"/>
    </source>
</evidence>
<dbReference type="SMART" id="SM00382">
    <property type="entry name" value="AAA"/>
    <property type="match status" value="1"/>
</dbReference>
<sequence>MFGFGKKKSTQAVPEEAGTTPEPEAKEGLFKRLKNRLVKTRSNFTDGLANLVLGRKSIDAELLEELETLLLMADVGVDATTRIIDDLTGQVKRKELSDPERLTAALKGHLEQILNGCDKPVRQPQPGKPQVILMVGINGAGKTTTIGKLAKRLQDEGQSVMLAAGDTFRAAAVEQLQTWGERNQIPVVAQHTGADSASVIFDALQAATSRGIDVLIADTAGRLHTKSNLMEELAKIARVMKKIDPEAPHEVMLVLDATTGQNALNQAVQFNQTLGITGITLTKLDGTAKGGIVFAIAEKLGLPIRFIGVGEAIEDLRHFDGTEFVNALFAE</sequence>
<dbReference type="EC" id="3.6.5.4" evidence="10"/>
<dbReference type="SMART" id="SM00963">
    <property type="entry name" value="SRP54_N"/>
    <property type="match status" value="1"/>
</dbReference>
<feature type="binding site" evidence="10">
    <location>
        <begin position="282"/>
        <end position="285"/>
    </location>
    <ligand>
        <name>GTP</name>
        <dbReference type="ChEBI" id="CHEBI:37565"/>
    </ligand>
</feature>
<keyword evidence="3 10" id="KW-0547">Nucleotide-binding</keyword>
<keyword evidence="6 10" id="KW-0472">Membrane</keyword>
<dbReference type="SMART" id="SM00962">
    <property type="entry name" value="SRP54"/>
    <property type="match status" value="1"/>
</dbReference>
<keyword evidence="5 10" id="KW-0342">GTP-binding</keyword>
<reference evidence="13 14" key="1">
    <citation type="journal article" date="2015" name="Genome Announc.">
        <title>Complete Genome Sequence of Sedimenticola thiotaurini Strain SIP-G1, a Polyphosphate- and Polyhydroxyalkanoate-Accumulating Sulfur-Oxidizing Gammaproteobacterium Isolated from Salt Marsh Sediments.</title>
        <authorList>
            <person name="Flood B.E."/>
            <person name="Jones D.S."/>
            <person name="Bailey J.V."/>
        </authorList>
    </citation>
    <scope>NUCLEOTIDE SEQUENCE [LARGE SCALE GENOMIC DNA]</scope>
    <source>
        <strain evidence="13 14">SIP-G1</strain>
    </source>
</reference>
<comment type="function">
    <text evidence="9 10">Involved in targeting and insertion of nascent membrane proteins into the cytoplasmic membrane. Acts as a receptor for the complex formed by the signal recognition particle (SRP) and the ribosome-nascent chain (RNC). Interaction with SRP-RNC leads to the transfer of the RNC complex to the Sec translocase for insertion into the membrane, the hydrolysis of GTP by both Ffh and FtsY, and the dissociation of the SRP-FtsY complex into the individual components.</text>
</comment>
<dbReference type="GO" id="GO:0005737">
    <property type="term" value="C:cytoplasm"/>
    <property type="evidence" value="ECO:0007669"/>
    <property type="project" value="UniProtKB-SubCell"/>
</dbReference>
<dbReference type="AlphaFoldDB" id="A0A0F7JY92"/>
<dbReference type="InterPro" id="IPR000897">
    <property type="entry name" value="SRP54_GTPase_dom"/>
</dbReference>
<comment type="similarity">
    <text evidence="10">Belongs to the GTP-binding SRP family. FtsY subfamily.</text>
</comment>
<dbReference type="GO" id="GO:0005886">
    <property type="term" value="C:plasma membrane"/>
    <property type="evidence" value="ECO:0007669"/>
    <property type="project" value="UniProtKB-SubCell"/>
</dbReference>
<keyword evidence="2 10" id="KW-0963">Cytoplasm</keyword>
<dbReference type="SUPFAM" id="SSF47364">
    <property type="entry name" value="Domain of the SRP/SRP receptor G-proteins"/>
    <property type="match status" value="1"/>
</dbReference>
<dbReference type="InterPro" id="IPR027417">
    <property type="entry name" value="P-loop_NTPase"/>
</dbReference>
<name>A0A0F7JY92_9GAMM</name>
<dbReference type="GO" id="GO:0003924">
    <property type="term" value="F:GTPase activity"/>
    <property type="evidence" value="ECO:0007669"/>
    <property type="project" value="UniProtKB-UniRule"/>
</dbReference>
<keyword evidence="4 10" id="KW-0378">Hydrolase</keyword>
<dbReference type="Pfam" id="PF00448">
    <property type="entry name" value="SRP54"/>
    <property type="match status" value="1"/>
</dbReference>